<dbReference type="EMBL" id="JAGFMF010011640">
    <property type="protein sequence ID" value="KAG8518141.1"/>
    <property type="molecule type" value="Genomic_DNA"/>
</dbReference>
<accession>A0A8J6AAX2</accession>
<feature type="compositionally biased region" description="Gly residues" evidence="1">
    <location>
        <begin position="23"/>
        <end position="40"/>
    </location>
</feature>
<sequence length="311" mass="31210">MEGLRRGPPGTRGQLTHRPRGLSSGGSSGGGGSAAPGVPGGEMLASAAASRPIPGSGGGCCGGRPASQAARPRSPPPAPTSTLSRGPGAAAWLHPGAAAGAPRAEGRARAPRGARWGCGGEARAPRAEAPAPAGLGRLRPPPRPHRSPLPSAARGPRSPRWAGGASDRGLGPPPLRASRVCDQMCVCVCVCVCVSAPACDHVSCGHFRLRLQGTLGTQQAPFPAISGEVGRGEAACLVVLKDLGSCWQKLGELDGCQEGELCLVWGKEWGPLEDGGGPVHVDAAPAQELLALEGPVLSWWSAASLLAKSAS</sequence>
<evidence type="ECO:0000256" key="1">
    <source>
        <dbReference type="SAM" id="MobiDB-lite"/>
    </source>
</evidence>
<feature type="compositionally biased region" description="Low complexity" evidence="1">
    <location>
        <begin position="80"/>
        <end position="103"/>
    </location>
</feature>
<organism evidence="2 3">
    <name type="scientific">Galemys pyrenaicus</name>
    <name type="common">Iberian desman</name>
    <name type="synonym">Pyrenean desman</name>
    <dbReference type="NCBI Taxonomy" id="202257"/>
    <lineage>
        <taxon>Eukaryota</taxon>
        <taxon>Metazoa</taxon>
        <taxon>Chordata</taxon>
        <taxon>Craniata</taxon>
        <taxon>Vertebrata</taxon>
        <taxon>Euteleostomi</taxon>
        <taxon>Mammalia</taxon>
        <taxon>Eutheria</taxon>
        <taxon>Laurasiatheria</taxon>
        <taxon>Eulipotyphla</taxon>
        <taxon>Talpidae</taxon>
        <taxon>Galemys</taxon>
    </lineage>
</organism>
<dbReference type="AlphaFoldDB" id="A0A8J6AAX2"/>
<gene>
    <name evidence="2" type="ORF">J0S82_017287</name>
</gene>
<proteinExistence type="predicted"/>
<feature type="region of interest" description="Disordered" evidence="1">
    <location>
        <begin position="1"/>
        <end position="169"/>
    </location>
</feature>
<evidence type="ECO:0000313" key="3">
    <source>
        <dbReference type="Proteomes" id="UP000700334"/>
    </source>
</evidence>
<name>A0A8J6AAX2_GALPY</name>
<dbReference type="Proteomes" id="UP000700334">
    <property type="component" value="Unassembled WGS sequence"/>
</dbReference>
<evidence type="ECO:0000313" key="2">
    <source>
        <dbReference type="EMBL" id="KAG8518141.1"/>
    </source>
</evidence>
<protein>
    <submittedName>
        <fullName evidence="2">Uncharacterized protein</fullName>
    </submittedName>
</protein>
<comment type="caution">
    <text evidence="2">The sequence shown here is derived from an EMBL/GenBank/DDBJ whole genome shotgun (WGS) entry which is preliminary data.</text>
</comment>
<keyword evidence="3" id="KW-1185">Reference proteome</keyword>
<feature type="compositionally biased region" description="Low complexity" evidence="1">
    <location>
        <begin position="127"/>
        <end position="138"/>
    </location>
</feature>
<feature type="compositionally biased region" description="Low complexity" evidence="1">
    <location>
        <begin position="63"/>
        <end position="72"/>
    </location>
</feature>
<reference evidence="2" key="1">
    <citation type="journal article" date="2021" name="Evol. Appl.">
        <title>The genome of the Pyrenean desman and the effects of bottlenecks and inbreeding on the genomic landscape of an endangered species.</title>
        <authorList>
            <person name="Escoda L."/>
            <person name="Castresana J."/>
        </authorList>
    </citation>
    <scope>NUCLEOTIDE SEQUENCE</scope>
    <source>
        <strain evidence="2">IBE-C5619</strain>
    </source>
</reference>